<feature type="region of interest" description="Disordered" evidence="8">
    <location>
        <begin position="468"/>
        <end position="500"/>
    </location>
</feature>
<dbReference type="InterPro" id="IPR050756">
    <property type="entry name" value="CSN3"/>
</dbReference>
<evidence type="ECO:0000313" key="11">
    <source>
        <dbReference type="Proteomes" id="UP000799291"/>
    </source>
</evidence>
<dbReference type="AlphaFoldDB" id="A0A6G1JAX3"/>
<gene>
    <name evidence="10" type="ORF">K458DRAFT_414800</name>
</gene>
<name>A0A6G1JAX3_9PLEO</name>
<dbReference type="OrthoDB" id="29061at2759"/>
<feature type="compositionally biased region" description="Acidic residues" evidence="8">
    <location>
        <begin position="485"/>
        <end position="500"/>
    </location>
</feature>
<evidence type="ECO:0000313" key="10">
    <source>
        <dbReference type="EMBL" id="KAF2687714.1"/>
    </source>
</evidence>
<protein>
    <recommendedName>
        <fullName evidence="4">COP9 signalosome complex subunit 3</fullName>
    </recommendedName>
</protein>
<dbReference type="GO" id="GO:0005737">
    <property type="term" value="C:cytoplasm"/>
    <property type="evidence" value="ECO:0007669"/>
    <property type="project" value="UniProtKB-SubCell"/>
</dbReference>
<dbReference type="GO" id="GO:0006511">
    <property type="term" value="P:ubiquitin-dependent protein catabolic process"/>
    <property type="evidence" value="ECO:0007669"/>
    <property type="project" value="TreeGrafter"/>
</dbReference>
<evidence type="ECO:0000256" key="1">
    <source>
        <dbReference type="ARBA" id="ARBA00004123"/>
    </source>
</evidence>
<accession>A0A6G1JAX3</accession>
<keyword evidence="5" id="KW-0963">Cytoplasm</keyword>
<evidence type="ECO:0000256" key="8">
    <source>
        <dbReference type="SAM" id="MobiDB-lite"/>
    </source>
</evidence>
<keyword evidence="6" id="KW-0736">Signalosome</keyword>
<dbReference type="Pfam" id="PF01399">
    <property type="entry name" value="PCI"/>
    <property type="match status" value="1"/>
</dbReference>
<evidence type="ECO:0000256" key="2">
    <source>
        <dbReference type="ARBA" id="ARBA00004496"/>
    </source>
</evidence>
<comment type="similarity">
    <text evidence="3">Belongs to the CSN3 family.</text>
</comment>
<organism evidence="10 11">
    <name type="scientific">Lentithecium fluviatile CBS 122367</name>
    <dbReference type="NCBI Taxonomy" id="1168545"/>
    <lineage>
        <taxon>Eukaryota</taxon>
        <taxon>Fungi</taxon>
        <taxon>Dikarya</taxon>
        <taxon>Ascomycota</taxon>
        <taxon>Pezizomycotina</taxon>
        <taxon>Dothideomycetes</taxon>
        <taxon>Pleosporomycetidae</taxon>
        <taxon>Pleosporales</taxon>
        <taxon>Massarineae</taxon>
        <taxon>Lentitheciaceae</taxon>
        <taxon>Lentithecium</taxon>
    </lineage>
</organism>
<sequence>MAAELLTILLGFQPDAPELQQRREYDKAAREFVLHISNISNNHYLKGAGAAEDVLNVLDPTANSIAYAVTLRVRIASAIDRKNHEQLRPGNSLWNKLVLFLESFDPVQMRYAGSEWRKLIEYIEQIARAMGTPALAIAPIRSAMIRLDPTTGTFTSVHLRFIQLCMETRSYAAAVPILDDYIHSLPSAIPPAARDNLEYSVACADTATSGEFIHTKSGHSEKVALVDVIEYYVLGAMAYLGVRQFKHAHELLEHVLIIPAAGVANGLMLEAYKKWVLVSCLVNKSYNSIPRTANGQAVKQIRAAAKAYEALADAFSQLNNLPKLRAQVAAGTDIWIEDGNAGLVDELVEHQHRSYVSRLSRTFSAIPVSNIASNVGSSVDELTTFLEALIRDGFLNARLERNDKPEVGAVLRFYLDPTQGPLAKTEKQQQQALFEQTERTNTLAGQVKDADYRLSISKEYVEYVKRQAKKASGQGGNAADPMDAPWDDAEIEEDIMGDLR</sequence>
<dbReference type="EMBL" id="MU005574">
    <property type="protein sequence ID" value="KAF2687714.1"/>
    <property type="molecule type" value="Genomic_DNA"/>
</dbReference>
<comment type="subcellular location">
    <subcellularLocation>
        <location evidence="2">Cytoplasm</location>
    </subcellularLocation>
    <subcellularLocation>
        <location evidence="1">Nucleus</location>
    </subcellularLocation>
</comment>
<evidence type="ECO:0000259" key="9">
    <source>
        <dbReference type="PROSITE" id="PS50250"/>
    </source>
</evidence>
<feature type="domain" description="PCI" evidence="9">
    <location>
        <begin position="244"/>
        <end position="413"/>
    </location>
</feature>
<keyword evidence="11" id="KW-1185">Reference proteome</keyword>
<dbReference type="Proteomes" id="UP000799291">
    <property type="component" value="Unassembled WGS sequence"/>
</dbReference>
<dbReference type="PANTHER" id="PTHR10758:SF1">
    <property type="entry name" value="COP9 SIGNALOSOME COMPLEX SUBUNIT 3"/>
    <property type="match status" value="1"/>
</dbReference>
<proteinExistence type="inferred from homology"/>
<evidence type="ECO:0000256" key="7">
    <source>
        <dbReference type="ARBA" id="ARBA00023242"/>
    </source>
</evidence>
<dbReference type="InterPro" id="IPR000717">
    <property type="entry name" value="PCI_dom"/>
</dbReference>
<dbReference type="PANTHER" id="PTHR10758">
    <property type="entry name" value="26S PROTEASOME NON-ATPASE REGULATORY SUBUNIT 3/COP9 SIGNALOSOME COMPLEX SUBUNIT 3"/>
    <property type="match status" value="1"/>
</dbReference>
<keyword evidence="7" id="KW-0539">Nucleus</keyword>
<reference evidence="10" key="1">
    <citation type="journal article" date="2020" name="Stud. Mycol.">
        <title>101 Dothideomycetes genomes: a test case for predicting lifestyles and emergence of pathogens.</title>
        <authorList>
            <person name="Haridas S."/>
            <person name="Albert R."/>
            <person name="Binder M."/>
            <person name="Bloem J."/>
            <person name="Labutti K."/>
            <person name="Salamov A."/>
            <person name="Andreopoulos B."/>
            <person name="Baker S."/>
            <person name="Barry K."/>
            <person name="Bills G."/>
            <person name="Bluhm B."/>
            <person name="Cannon C."/>
            <person name="Castanera R."/>
            <person name="Culley D."/>
            <person name="Daum C."/>
            <person name="Ezra D."/>
            <person name="Gonzalez J."/>
            <person name="Henrissat B."/>
            <person name="Kuo A."/>
            <person name="Liang C."/>
            <person name="Lipzen A."/>
            <person name="Lutzoni F."/>
            <person name="Magnuson J."/>
            <person name="Mondo S."/>
            <person name="Nolan M."/>
            <person name="Ohm R."/>
            <person name="Pangilinan J."/>
            <person name="Park H.-J."/>
            <person name="Ramirez L."/>
            <person name="Alfaro M."/>
            <person name="Sun H."/>
            <person name="Tritt A."/>
            <person name="Yoshinaga Y."/>
            <person name="Zwiers L.-H."/>
            <person name="Turgeon B."/>
            <person name="Goodwin S."/>
            <person name="Spatafora J."/>
            <person name="Crous P."/>
            <person name="Grigoriev I."/>
        </authorList>
    </citation>
    <scope>NUCLEOTIDE SEQUENCE</scope>
    <source>
        <strain evidence="10">CBS 122367</strain>
    </source>
</reference>
<evidence type="ECO:0000256" key="6">
    <source>
        <dbReference type="ARBA" id="ARBA00022790"/>
    </source>
</evidence>
<dbReference type="Pfam" id="PF22788">
    <property type="entry name" value="COP9_hel_rpt"/>
    <property type="match status" value="1"/>
</dbReference>
<dbReference type="InterPro" id="IPR055089">
    <property type="entry name" value="COP9_N"/>
</dbReference>
<dbReference type="PROSITE" id="PS50250">
    <property type="entry name" value="PCI"/>
    <property type="match status" value="1"/>
</dbReference>
<evidence type="ECO:0000256" key="3">
    <source>
        <dbReference type="ARBA" id="ARBA00007084"/>
    </source>
</evidence>
<evidence type="ECO:0000256" key="4">
    <source>
        <dbReference type="ARBA" id="ARBA00014878"/>
    </source>
</evidence>
<evidence type="ECO:0000256" key="5">
    <source>
        <dbReference type="ARBA" id="ARBA00022490"/>
    </source>
</evidence>
<dbReference type="GO" id="GO:0008180">
    <property type="term" value="C:COP9 signalosome"/>
    <property type="evidence" value="ECO:0007669"/>
    <property type="project" value="UniProtKB-KW"/>
</dbReference>